<dbReference type="Gene3D" id="6.10.140.2220">
    <property type="match status" value="1"/>
</dbReference>
<dbReference type="Pfam" id="PF01753">
    <property type="entry name" value="zf-MYND"/>
    <property type="match status" value="1"/>
</dbReference>
<organism evidence="10 11">
    <name type="scientific">Mycena chlorophos</name>
    <name type="common">Agaric fungus</name>
    <name type="synonym">Agaricus chlorophos</name>
    <dbReference type="NCBI Taxonomy" id="658473"/>
    <lineage>
        <taxon>Eukaryota</taxon>
        <taxon>Fungi</taxon>
        <taxon>Dikarya</taxon>
        <taxon>Basidiomycota</taxon>
        <taxon>Agaricomycotina</taxon>
        <taxon>Agaricomycetes</taxon>
        <taxon>Agaricomycetidae</taxon>
        <taxon>Agaricales</taxon>
        <taxon>Marasmiineae</taxon>
        <taxon>Mycenaceae</taxon>
        <taxon>Mycena</taxon>
    </lineage>
</organism>
<evidence type="ECO:0000313" key="11">
    <source>
        <dbReference type="Proteomes" id="UP000815677"/>
    </source>
</evidence>
<evidence type="ECO:0000313" key="10">
    <source>
        <dbReference type="EMBL" id="GAT46871.1"/>
    </source>
</evidence>
<evidence type="ECO:0000256" key="4">
    <source>
        <dbReference type="ARBA" id="ARBA00023015"/>
    </source>
</evidence>
<evidence type="ECO:0000256" key="3">
    <source>
        <dbReference type="ARBA" id="ARBA00022833"/>
    </source>
</evidence>
<accession>A0ABQ0LAM4</accession>
<dbReference type="PROSITE" id="PS51257">
    <property type="entry name" value="PROKAR_LIPOPROTEIN"/>
    <property type="match status" value="1"/>
</dbReference>
<name>A0ABQ0LAM4_MYCCL</name>
<evidence type="ECO:0000256" key="8">
    <source>
        <dbReference type="PROSITE-ProRule" id="PRU00134"/>
    </source>
</evidence>
<dbReference type="PANTHER" id="PTHR10237:SF1">
    <property type="entry name" value="DEFORMED EPIDERMAL AUTOREGULATORY FACTOR 1 HOMOLOG"/>
    <property type="match status" value="1"/>
</dbReference>
<reference evidence="10" key="1">
    <citation type="submission" date="2014-09" db="EMBL/GenBank/DDBJ databases">
        <title>Genome sequence of the luminous mushroom Mycena chlorophos for searching fungal bioluminescence genes.</title>
        <authorList>
            <person name="Tanaka Y."/>
            <person name="Kasuga D."/>
            <person name="Oba Y."/>
            <person name="Hase S."/>
            <person name="Sato K."/>
            <person name="Oba Y."/>
            <person name="Sakakibara Y."/>
        </authorList>
    </citation>
    <scope>NUCLEOTIDE SEQUENCE</scope>
</reference>
<keyword evidence="4" id="KW-0805">Transcription regulation</keyword>
<proteinExistence type="predicted"/>
<evidence type="ECO:0000256" key="7">
    <source>
        <dbReference type="ARBA" id="ARBA00023242"/>
    </source>
</evidence>
<keyword evidence="5" id="KW-0238">DNA-binding</keyword>
<keyword evidence="2 8" id="KW-0863">Zinc-finger</keyword>
<keyword evidence="11" id="KW-1185">Reference proteome</keyword>
<dbReference type="PANTHER" id="PTHR10237">
    <property type="entry name" value="DEFORMED EPIDERMAL AUTOREGULATORY FACTOR 1 HOMOLOG SUPPRESSIN"/>
    <property type="match status" value="1"/>
</dbReference>
<feature type="domain" description="MYND-type" evidence="9">
    <location>
        <begin position="33"/>
        <end position="74"/>
    </location>
</feature>
<gene>
    <name evidence="10" type="ORF">MCHLO_04370</name>
</gene>
<evidence type="ECO:0000256" key="1">
    <source>
        <dbReference type="ARBA" id="ARBA00022723"/>
    </source>
</evidence>
<evidence type="ECO:0000259" key="9">
    <source>
        <dbReference type="PROSITE" id="PS50865"/>
    </source>
</evidence>
<protein>
    <recommendedName>
        <fullName evidence="9">MYND-type domain-containing protein</fullName>
    </recommendedName>
</protein>
<dbReference type="EMBL" id="DF842913">
    <property type="protein sequence ID" value="GAT46871.1"/>
    <property type="molecule type" value="Genomic_DNA"/>
</dbReference>
<keyword evidence="3" id="KW-0862">Zinc</keyword>
<dbReference type="PROSITE" id="PS01360">
    <property type="entry name" value="ZF_MYND_1"/>
    <property type="match status" value="1"/>
</dbReference>
<dbReference type="InterPro" id="IPR024119">
    <property type="entry name" value="TF_DEAF-1"/>
</dbReference>
<dbReference type="SUPFAM" id="SSF144232">
    <property type="entry name" value="HIT/MYND zinc finger-like"/>
    <property type="match status" value="1"/>
</dbReference>
<evidence type="ECO:0000256" key="2">
    <source>
        <dbReference type="ARBA" id="ARBA00022771"/>
    </source>
</evidence>
<keyword evidence="6" id="KW-0804">Transcription</keyword>
<evidence type="ECO:0000256" key="6">
    <source>
        <dbReference type="ARBA" id="ARBA00023163"/>
    </source>
</evidence>
<dbReference type="InterPro" id="IPR002893">
    <property type="entry name" value="Znf_MYND"/>
</dbReference>
<keyword evidence="1" id="KW-0479">Metal-binding</keyword>
<dbReference type="Proteomes" id="UP000815677">
    <property type="component" value="Unassembled WGS sequence"/>
</dbReference>
<evidence type="ECO:0000256" key="5">
    <source>
        <dbReference type="ARBA" id="ARBA00023125"/>
    </source>
</evidence>
<sequence>MQREHKKRGRKARVTAWRNGSRPCFIPAAMSACANCAKIDEDESFKRCSRCKQVKYCSVACQTAHWKAQHKHVCVPEGTPNTTVRGIVIACDGDIRSNNGLFNEIDLPPTHPIHTRGVVGPVSKLVGLPVVIYRHLRENPLTMYRDAALDNQRATFLMIEPGDGFAKPEWQMCVGSVTVMRQDGKPLTRESIETIWMYHDYLLDLFGEGSPRHAHRKMTKEQFQGYCERYKQERLLNGYERFRNMQLPL</sequence>
<dbReference type="PROSITE" id="PS50865">
    <property type="entry name" value="ZF_MYND_2"/>
    <property type="match status" value="1"/>
</dbReference>
<keyword evidence="7" id="KW-0539">Nucleus</keyword>